<sequence>MPKHAGITSVIWTTGQIVRDGSVQEKVQEIVDDVPATVACCRQFPQWRPEAVEMLGLDQARQLEVDSAGAEWRRPIRGRVRLPRQFTGMETAAAAGHCRRTLPGEGGIGAQPVQGPASTPLAQLRIVNGTQLHLVNKEASIAAQVLTKVPVPAAPEEPVAKGGGSSQSGAAAPAASSSAGSSSSKPQTSAPPPPAAPGSADDDKLKVNPKFQSFDAYLRDRRFDTASLPGSQIYKTSRVTQNGMIKIPPAVSIKQQQFRHVDTLSVINVPEIENFIGYWQHHLLENAMQRVGHSTTCLGHGRGLSGGHELR</sequence>
<evidence type="ECO:0000313" key="2">
    <source>
        <dbReference type="EMBL" id="CAK0884791.1"/>
    </source>
</evidence>
<evidence type="ECO:0000256" key="1">
    <source>
        <dbReference type="SAM" id="MobiDB-lite"/>
    </source>
</evidence>
<reference evidence="2" key="1">
    <citation type="submission" date="2023-10" db="EMBL/GenBank/DDBJ databases">
        <authorList>
            <person name="Chen Y."/>
            <person name="Shah S."/>
            <person name="Dougan E. K."/>
            <person name="Thang M."/>
            <person name="Chan C."/>
        </authorList>
    </citation>
    <scope>NUCLEOTIDE SEQUENCE [LARGE SCALE GENOMIC DNA]</scope>
</reference>
<evidence type="ECO:0000313" key="3">
    <source>
        <dbReference type="Proteomes" id="UP001189429"/>
    </source>
</evidence>
<feature type="compositionally biased region" description="Low complexity" evidence="1">
    <location>
        <begin position="167"/>
        <end position="188"/>
    </location>
</feature>
<dbReference type="EMBL" id="CAUYUJ010018588">
    <property type="protein sequence ID" value="CAK0884791.1"/>
    <property type="molecule type" value="Genomic_DNA"/>
</dbReference>
<organism evidence="2 3">
    <name type="scientific">Prorocentrum cordatum</name>
    <dbReference type="NCBI Taxonomy" id="2364126"/>
    <lineage>
        <taxon>Eukaryota</taxon>
        <taxon>Sar</taxon>
        <taxon>Alveolata</taxon>
        <taxon>Dinophyceae</taxon>
        <taxon>Prorocentrales</taxon>
        <taxon>Prorocentraceae</taxon>
        <taxon>Prorocentrum</taxon>
    </lineage>
</organism>
<keyword evidence="3" id="KW-1185">Reference proteome</keyword>
<comment type="caution">
    <text evidence="2">The sequence shown here is derived from an EMBL/GenBank/DDBJ whole genome shotgun (WGS) entry which is preliminary data.</text>
</comment>
<gene>
    <name evidence="2" type="ORF">PCOR1329_LOCUS66590</name>
</gene>
<feature type="region of interest" description="Disordered" evidence="1">
    <location>
        <begin position="156"/>
        <end position="206"/>
    </location>
</feature>
<proteinExistence type="predicted"/>
<accession>A0ABN9WIJ1</accession>
<protein>
    <submittedName>
        <fullName evidence="2">Uncharacterized protein</fullName>
    </submittedName>
</protein>
<dbReference type="Proteomes" id="UP001189429">
    <property type="component" value="Unassembled WGS sequence"/>
</dbReference>
<name>A0ABN9WIJ1_9DINO</name>